<sequence>MGSSSLTGFTMSKTEILLMNAGKGLLLLPSSPNEIVSLLQQLEKRLQRVQQMPSESMKYAMQSVIKALIAKELLRHPDMDVNISLACCISEVFRIMVYKTPYNDEQMKDFFELVVITLEKLSSASGGWYNRMVKALKTLDKGKFSLMMCDLQLDGLIVRLFKQFLTVADSNSPAIVIKMKQIMVMIIEKTELLNRELVDLLVTSVRKENKGEKFSRGVLLNSNRISLKRYKIWALIFMIIYKVAARICESENEILVLANCHSSVYTLESHCGILVAEKLYNSLMETIPSTTGTSKLMEDASRKRKFECLDGSRNMVRPVRRCQDVKKHKKKTISTDDPPMPTKSVTEVKGQVENKRAPTLHERKTAQSVEHGENLVGRKIKVWWSTDKTYYQGVVKSFDCRNKRHKVLYDDGEEELLDLKQEQWKLAEMASKLSTFEVKLMNAGKGLLILPSSTAELLNVLEQMEKLLHRVQLHKAKQTLSESMKYAMRPIIEALIAKELLRHPDIDVNISVACFICDVLRIMDYNASYNDEQMKEFFELAVITFEKVSSASGGCYTKLFKVLRTLSRLSYSLLKSDLLLKGLIVRLFKQFLTSAECYSSPAVFKMKQIMIFIIEKSELLNLELVDLLVTSVRKENQITSPVCWKLGNEVLKKCAAKLKPYLPDQVAKEECNSLGESIHSTANTSRNRVQPVRPCKDATRHIFTGVNPFTQKDATRHTVNLLHLNSEVENRTLSSHDPPMPSTSVIEVSFDNGDESFVNLTQEELIENVTHSVGQAPPPGDIISVQGYSVKQSIAPILEAIFKKHGNIAADCFLQKPSVITYFLEVICEAARLIETSDVTTIISKMEEIEFLVSEAEAFNIDMSWLQAQLKDIHTRNEALEKTNSLMEMKVNTILVKRAARTDLIERGEELVAAQKRCVKAEECIKVLDLVKDKPISTIIAKRAARADLRERCRELVVAQEQFAKAERCMKVLELVEEKLSNKILESKAENTLG</sequence>
<dbReference type="AlphaFoldDB" id="A0A2U1MTN9"/>
<organism evidence="6 7">
    <name type="scientific">Artemisia annua</name>
    <name type="common">Sweet wormwood</name>
    <dbReference type="NCBI Taxonomy" id="35608"/>
    <lineage>
        <taxon>Eukaryota</taxon>
        <taxon>Viridiplantae</taxon>
        <taxon>Streptophyta</taxon>
        <taxon>Embryophyta</taxon>
        <taxon>Tracheophyta</taxon>
        <taxon>Spermatophyta</taxon>
        <taxon>Magnoliopsida</taxon>
        <taxon>eudicotyledons</taxon>
        <taxon>Gunneridae</taxon>
        <taxon>Pentapetalae</taxon>
        <taxon>asterids</taxon>
        <taxon>campanulids</taxon>
        <taxon>Asterales</taxon>
        <taxon>Asteraceae</taxon>
        <taxon>Asteroideae</taxon>
        <taxon>Anthemideae</taxon>
        <taxon>Artemisiinae</taxon>
        <taxon>Artemisia</taxon>
    </lineage>
</organism>
<reference evidence="6 7" key="1">
    <citation type="journal article" date="2018" name="Mol. Plant">
        <title>The genome of Artemisia annua provides insight into the evolution of Asteraceae family and artemisinin biosynthesis.</title>
        <authorList>
            <person name="Shen Q."/>
            <person name="Zhang L."/>
            <person name="Liao Z."/>
            <person name="Wang S."/>
            <person name="Yan T."/>
            <person name="Shi P."/>
            <person name="Liu M."/>
            <person name="Fu X."/>
            <person name="Pan Q."/>
            <person name="Wang Y."/>
            <person name="Lv Z."/>
            <person name="Lu X."/>
            <person name="Zhang F."/>
            <person name="Jiang W."/>
            <person name="Ma Y."/>
            <person name="Chen M."/>
            <person name="Hao X."/>
            <person name="Li L."/>
            <person name="Tang Y."/>
            <person name="Lv G."/>
            <person name="Zhou Y."/>
            <person name="Sun X."/>
            <person name="Brodelius P.E."/>
            <person name="Rose J.K.C."/>
            <person name="Tang K."/>
        </authorList>
    </citation>
    <scope>NUCLEOTIDE SEQUENCE [LARGE SCALE GENOMIC DNA]</scope>
    <source>
        <strain evidence="7">cv. Huhao1</strain>
        <tissue evidence="6">Leaf</tissue>
    </source>
</reference>
<dbReference type="EMBL" id="PKPP01004390">
    <property type="protein sequence ID" value="PWA64623.1"/>
    <property type="molecule type" value="Genomic_DNA"/>
</dbReference>
<feature type="region of interest" description="Disordered" evidence="5">
    <location>
        <begin position="327"/>
        <end position="354"/>
    </location>
</feature>
<evidence type="ECO:0000313" key="7">
    <source>
        <dbReference type="Proteomes" id="UP000245207"/>
    </source>
</evidence>
<comment type="subcellular location">
    <subcellularLocation>
        <location evidence="1">Nucleus</location>
    </subcellularLocation>
</comment>
<evidence type="ECO:0000256" key="5">
    <source>
        <dbReference type="SAM" id="MobiDB-lite"/>
    </source>
</evidence>
<dbReference type="GO" id="GO:0000785">
    <property type="term" value="C:chromatin"/>
    <property type="evidence" value="ECO:0007669"/>
    <property type="project" value="TreeGrafter"/>
</dbReference>
<dbReference type="Pfam" id="PF20168">
    <property type="entry name" value="PDS5"/>
    <property type="match status" value="2"/>
</dbReference>
<evidence type="ECO:0000256" key="4">
    <source>
        <dbReference type="ARBA" id="ARBA00023242"/>
    </source>
</evidence>
<dbReference type="Gene3D" id="2.30.30.140">
    <property type="match status" value="1"/>
</dbReference>
<dbReference type="Pfam" id="PF05278">
    <property type="entry name" value="PEARLI-4"/>
    <property type="match status" value="1"/>
</dbReference>
<accession>A0A2U1MTN9</accession>
<dbReference type="GO" id="GO:0006281">
    <property type="term" value="P:DNA repair"/>
    <property type="evidence" value="ECO:0007669"/>
    <property type="project" value="UniProtKB-KW"/>
</dbReference>
<dbReference type="InterPro" id="IPR039776">
    <property type="entry name" value="Pds5"/>
</dbReference>
<protein>
    <submittedName>
        <fullName evidence="6">Phospholipase-like protein</fullName>
    </submittedName>
</protein>
<gene>
    <name evidence="6" type="ORF">CTI12_AA343070</name>
</gene>
<evidence type="ECO:0000256" key="3">
    <source>
        <dbReference type="ARBA" id="ARBA00023204"/>
    </source>
</evidence>
<dbReference type="CDD" id="cd20404">
    <property type="entry name" value="Tudor_Agenet_AtEML-like"/>
    <property type="match status" value="1"/>
</dbReference>
<keyword evidence="2" id="KW-0227">DNA damage</keyword>
<keyword evidence="3" id="KW-0234">DNA repair</keyword>
<dbReference type="InterPro" id="IPR007942">
    <property type="entry name" value="PLipase-like"/>
</dbReference>
<dbReference type="SUPFAM" id="SSF63748">
    <property type="entry name" value="Tudor/PWWP/MBT"/>
    <property type="match status" value="1"/>
</dbReference>
<evidence type="ECO:0000256" key="2">
    <source>
        <dbReference type="ARBA" id="ARBA00022763"/>
    </source>
</evidence>
<evidence type="ECO:0000256" key="1">
    <source>
        <dbReference type="ARBA" id="ARBA00004123"/>
    </source>
</evidence>
<dbReference type="Proteomes" id="UP000245207">
    <property type="component" value="Unassembled WGS sequence"/>
</dbReference>
<dbReference type="PANTHER" id="PTHR12663">
    <property type="entry name" value="ANDROGEN INDUCED INHIBITOR OF PROLIFERATION AS3 / PDS5-RELATED"/>
    <property type="match status" value="1"/>
</dbReference>
<dbReference type="OrthoDB" id="904194at2759"/>
<evidence type="ECO:0000313" key="6">
    <source>
        <dbReference type="EMBL" id="PWA64623.1"/>
    </source>
</evidence>
<dbReference type="GO" id="GO:0007064">
    <property type="term" value="P:mitotic sister chromatid cohesion"/>
    <property type="evidence" value="ECO:0007669"/>
    <property type="project" value="InterPro"/>
</dbReference>
<proteinExistence type="predicted"/>
<dbReference type="PANTHER" id="PTHR12663:SF63">
    <property type="entry name" value="PHOSPHOLIPASE-LIKE PROTEIN-RELATED"/>
    <property type="match status" value="1"/>
</dbReference>
<dbReference type="GO" id="GO:0005634">
    <property type="term" value="C:nucleus"/>
    <property type="evidence" value="ECO:0007669"/>
    <property type="project" value="UniProtKB-SubCell"/>
</dbReference>
<keyword evidence="4" id="KW-0539">Nucleus</keyword>
<dbReference type="STRING" id="35608.A0A2U1MTN9"/>
<keyword evidence="7" id="KW-1185">Reference proteome</keyword>
<comment type="caution">
    <text evidence="6">The sequence shown here is derived from an EMBL/GenBank/DDBJ whole genome shotgun (WGS) entry which is preliminary data.</text>
</comment>
<name>A0A2U1MTN9_ARTAN</name>